<keyword evidence="3" id="KW-1185">Reference proteome</keyword>
<dbReference type="GeneID" id="85224056"/>
<evidence type="ECO:0000313" key="2">
    <source>
        <dbReference type="EMBL" id="WFD37463.1"/>
    </source>
</evidence>
<dbReference type="Proteomes" id="UP001217754">
    <property type="component" value="Chromosome 1"/>
</dbReference>
<dbReference type="EMBL" id="CP119958">
    <property type="protein sequence ID" value="WFD37463.1"/>
    <property type="molecule type" value="Genomic_DNA"/>
</dbReference>
<accession>A0AAF0F3A0</accession>
<protein>
    <recommendedName>
        <fullName evidence="4">Metaxin glutathione S-transferase domain-containing protein</fullName>
    </recommendedName>
</protein>
<gene>
    <name evidence="2" type="ORF">MJAP1_000407</name>
</gene>
<reference evidence="2" key="1">
    <citation type="submission" date="2023-03" db="EMBL/GenBank/DDBJ databases">
        <title>Mating type loci evolution in Malassezia.</title>
        <authorList>
            <person name="Coelho M.A."/>
        </authorList>
    </citation>
    <scope>NUCLEOTIDE SEQUENCE</scope>
    <source>
        <strain evidence="2">CBS 9431</strain>
    </source>
</reference>
<name>A0AAF0F3A0_9BASI</name>
<dbReference type="RefSeq" id="XP_060120360.1">
    <property type="nucleotide sequence ID" value="XM_060264377.1"/>
</dbReference>
<evidence type="ECO:0008006" key="4">
    <source>
        <dbReference type="Google" id="ProtNLM"/>
    </source>
</evidence>
<organism evidence="2 3">
    <name type="scientific">Malassezia japonica</name>
    <dbReference type="NCBI Taxonomy" id="223818"/>
    <lineage>
        <taxon>Eukaryota</taxon>
        <taxon>Fungi</taxon>
        <taxon>Dikarya</taxon>
        <taxon>Basidiomycota</taxon>
        <taxon>Ustilaginomycotina</taxon>
        <taxon>Malasseziomycetes</taxon>
        <taxon>Malasseziales</taxon>
        <taxon>Malasseziaceae</taxon>
        <taxon>Malassezia</taxon>
    </lineage>
</organism>
<evidence type="ECO:0000313" key="3">
    <source>
        <dbReference type="Proteomes" id="UP001217754"/>
    </source>
</evidence>
<dbReference type="AlphaFoldDB" id="A0AAF0F3A0"/>
<feature type="region of interest" description="Disordered" evidence="1">
    <location>
        <begin position="1"/>
        <end position="21"/>
    </location>
</feature>
<proteinExistence type="predicted"/>
<sequence>MAAGSYPELDEIPAAPARGMSTRTQVPMPDVIRRLFKSFPLYEWPAAKAVASDADKEHVPSKPLLYIAPTWAGEWASADPVSLRWQMELLLRGADFDVEVLRDPYWAPEGNTPFLHLPPATQSPVGRESGFPSLLGTSSLPHFVENHYPLERAELEEKSVWPSEAAAQESLAWRTLLYGRVTAGALLLALRCGAFTNSDTRQPLLRALAGGMLAGEATEEQRELARVSQLSTAGASFESIEAVYGGHYLADTRNPLALIPSYTVDFVGFLSGTSKHDAPDAETSIPPPSARIDQETILQQAAEGLVACAARLATDVDASTGEGWMLGAHRATSLDCLLFAALHTILSIPDDSPDAHSPLRLAVERHGVLAAYARRLRTALPGNL</sequence>
<evidence type="ECO:0000256" key="1">
    <source>
        <dbReference type="SAM" id="MobiDB-lite"/>
    </source>
</evidence>